<feature type="active site" evidence="3">
    <location>
        <position position="207"/>
    </location>
</feature>
<dbReference type="GO" id="GO:0005524">
    <property type="term" value="F:ATP binding"/>
    <property type="evidence" value="ECO:0007669"/>
    <property type="project" value="UniProtKB-KW"/>
</dbReference>
<sequence length="366" mass="41603">VITHAPLVPAWEKRFQTDARAKIIHHGTHLEGNDLNLEEVEDILEPVPTLSTKNSQPSTDSRPIGRERDIQEVINYRAVMDYLDTLVPSRGTVPERNSRVQLEKGSSADEGTVPTGTHIPLTPSILAEVHRLTVEHILPQDEAGQYRSVKVIIRNTQSHEITFRPPGPFEVPGLIEELFKWLASPEGQEVHPLLRAGILHYELVRIHPFTDGNGRTARAMALLLLFLEGYEVKKFFALEEYYDAHPEEYYSALQSVTISHELTTWLEYFTLGISIEFNRVKSLVHKLSLDLHLKSTIGGRQITLSQRQIKLVEYIERHGEIGMGNVRELLSDVSDDTILRDLRDLVTKNLLIKKGSTKGTKYYLKK</sequence>
<dbReference type="InterPro" id="IPR003812">
    <property type="entry name" value="Fido"/>
</dbReference>
<dbReference type="EMBL" id="PEYY01000070">
    <property type="protein sequence ID" value="PIS18012.1"/>
    <property type="molecule type" value="Genomic_DNA"/>
</dbReference>
<dbReference type="InterPro" id="IPR001034">
    <property type="entry name" value="DeoR_HTH"/>
</dbReference>
<gene>
    <name evidence="7" type="ORF">COT54_01580</name>
</gene>
<keyword evidence="1" id="KW-0805">Transcription regulation</keyword>
<keyword evidence="4" id="KW-0547">Nucleotide-binding</keyword>
<evidence type="ECO:0000256" key="4">
    <source>
        <dbReference type="PIRSR" id="PIRSR640198-2"/>
    </source>
</evidence>
<dbReference type="SUPFAM" id="SSF140931">
    <property type="entry name" value="Fic-like"/>
    <property type="match status" value="1"/>
</dbReference>
<dbReference type="Proteomes" id="UP000229574">
    <property type="component" value="Unassembled WGS sequence"/>
</dbReference>
<dbReference type="InterPro" id="IPR040198">
    <property type="entry name" value="Fido_containing"/>
</dbReference>
<evidence type="ECO:0000256" key="1">
    <source>
        <dbReference type="ARBA" id="ARBA00023015"/>
    </source>
</evidence>
<evidence type="ECO:0000313" key="8">
    <source>
        <dbReference type="Proteomes" id="UP000229574"/>
    </source>
</evidence>
<dbReference type="AlphaFoldDB" id="A0A2H0WZD1"/>
<dbReference type="Pfam" id="PF08220">
    <property type="entry name" value="HTH_DeoR"/>
    <property type="match status" value="1"/>
</dbReference>
<keyword evidence="2" id="KW-0804">Transcription</keyword>
<proteinExistence type="predicted"/>
<evidence type="ECO:0000256" key="2">
    <source>
        <dbReference type="ARBA" id="ARBA00023163"/>
    </source>
</evidence>
<dbReference type="PROSITE" id="PS51459">
    <property type="entry name" value="FIDO"/>
    <property type="match status" value="1"/>
</dbReference>
<organism evidence="7 8">
    <name type="scientific">Candidatus Collierbacteria bacterium CG09_land_8_20_14_0_10_46_12</name>
    <dbReference type="NCBI Taxonomy" id="1974533"/>
    <lineage>
        <taxon>Bacteria</taxon>
        <taxon>Candidatus Collieribacteriota</taxon>
    </lineage>
</organism>
<comment type="caution">
    <text evidence="7">The sequence shown here is derived from an EMBL/GenBank/DDBJ whole genome shotgun (WGS) entry which is preliminary data.</text>
</comment>
<feature type="region of interest" description="Disordered" evidence="5">
    <location>
        <begin position="90"/>
        <end position="118"/>
    </location>
</feature>
<feature type="domain" description="Fido" evidence="6">
    <location>
        <begin position="121"/>
        <end position="271"/>
    </location>
</feature>
<keyword evidence="4" id="KW-0067">ATP-binding</keyword>
<dbReference type="PANTHER" id="PTHR13504">
    <property type="entry name" value="FIDO DOMAIN-CONTAINING PROTEIN DDB_G0283145"/>
    <property type="match status" value="1"/>
</dbReference>
<dbReference type="PANTHER" id="PTHR13504:SF38">
    <property type="entry name" value="FIDO DOMAIN-CONTAINING PROTEIN"/>
    <property type="match status" value="1"/>
</dbReference>
<evidence type="ECO:0000313" key="7">
    <source>
        <dbReference type="EMBL" id="PIS18012.1"/>
    </source>
</evidence>
<accession>A0A2H0WZD1</accession>
<evidence type="ECO:0000256" key="5">
    <source>
        <dbReference type="SAM" id="MobiDB-lite"/>
    </source>
</evidence>
<protein>
    <recommendedName>
        <fullName evidence="6">Fido domain-containing protein</fullName>
    </recommendedName>
</protein>
<evidence type="ECO:0000259" key="6">
    <source>
        <dbReference type="PROSITE" id="PS51459"/>
    </source>
</evidence>
<dbReference type="Gene3D" id="1.10.10.10">
    <property type="entry name" value="Winged helix-like DNA-binding domain superfamily/Winged helix DNA-binding domain"/>
    <property type="match status" value="1"/>
</dbReference>
<feature type="compositionally biased region" description="Polar residues" evidence="5">
    <location>
        <begin position="49"/>
        <end position="61"/>
    </location>
</feature>
<dbReference type="InterPro" id="IPR036597">
    <property type="entry name" value="Fido-like_dom_sf"/>
</dbReference>
<dbReference type="Gene3D" id="1.10.3290.10">
    <property type="entry name" value="Fido-like domain"/>
    <property type="match status" value="1"/>
</dbReference>
<feature type="non-terminal residue" evidence="7">
    <location>
        <position position="1"/>
    </location>
</feature>
<feature type="binding site" evidence="4">
    <location>
        <begin position="211"/>
        <end position="218"/>
    </location>
    <ligand>
        <name>ATP</name>
        <dbReference type="ChEBI" id="CHEBI:30616"/>
    </ligand>
</feature>
<dbReference type="GO" id="GO:0003700">
    <property type="term" value="F:DNA-binding transcription factor activity"/>
    <property type="evidence" value="ECO:0007669"/>
    <property type="project" value="InterPro"/>
</dbReference>
<dbReference type="InterPro" id="IPR036388">
    <property type="entry name" value="WH-like_DNA-bd_sf"/>
</dbReference>
<feature type="region of interest" description="Disordered" evidence="5">
    <location>
        <begin position="47"/>
        <end position="67"/>
    </location>
</feature>
<dbReference type="Pfam" id="PF02661">
    <property type="entry name" value="Fic"/>
    <property type="match status" value="1"/>
</dbReference>
<reference evidence="8" key="1">
    <citation type="submission" date="2017-09" db="EMBL/GenBank/DDBJ databases">
        <title>Depth-based differentiation of microbial function through sediment-hosted aquifers and enrichment of novel symbionts in the deep terrestrial subsurface.</title>
        <authorList>
            <person name="Probst A.J."/>
            <person name="Ladd B."/>
            <person name="Jarett J.K."/>
            <person name="Geller-Mcgrath D.E."/>
            <person name="Sieber C.M.K."/>
            <person name="Emerson J.B."/>
            <person name="Anantharaman K."/>
            <person name="Thomas B.C."/>
            <person name="Malmstrom R."/>
            <person name="Stieglmeier M."/>
            <person name="Klingl A."/>
            <person name="Woyke T."/>
            <person name="Ryan C.M."/>
            <person name="Banfield J.F."/>
        </authorList>
    </citation>
    <scope>NUCLEOTIDE SEQUENCE [LARGE SCALE GENOMIC DNA]</scope>
</reference>
<name>A0A2H0WZD1_9BACT</name>
<evidence type="ECO:0000256" key="3">
    <source>
        <dbReference type="PIRSR" id="PIRSR640198-1"/>
    </source>
</evidence>